<dbReference type="EMBL" id="JACCAU010000001">
    <property type="protein sequence ID" value="NYH15294.1"/>
    <property type="molecule type" value="Genomic_DNA"/>
</dbReference>
<protein>
    <recommendedName>
        <fullName evidence="4">TadE-like protein</fullName>
    </recommendedName>
</protein>
<dbReference type="AlphaFoldDB" id="A0A7Y9W6W6"/>
<accession>A0A7Y9W6W6</accession>
<proteinExistence type="predicted"/>
<organism evidence="2 3">
    <name type="scientific">Paraburkholderia bryophila</name>
    <dbReference type="NCBI Taxonomy" id="420952"/>
    <lineage>
        <taxon>Bacteria</taxon>
        <taxon>Pseudomonadati</taxon>
        <taxon>Pseudomonadota</taxon>
        <taxon>Betaproteobacteria</taxon>
        <taxon>Burkholderiales</taxon>
        <taxon>Burkholderiaceae</taxon>
        <taxon>Paraburkholderia</taxon>
    </lineage>
</organism>
<evidence type="ECO:0000313" key="3">
    <source>
        <dbReference type="Proteomes" id="UP000572540"/>
    </source>
</evidence>
<name>A0A7Y9W6W6_9BURK</name>
<feature type="transmembrane region" description="Helical" evidence="1">
    <location>
        <begin position="20"/>
        <end position="40"/>
    </location>
</feature>
<evidence type="ECO:0000313" key="2">
    <source>
        <dbReference type="EMBL" id="NYH15294.1"/>
    </source>
</evidence>
<keyword evidence="1" id="KW-0472">Membrane</keyword>
<sequence>MNRIHAGKGSQTGQAMVEFLISMSMVMGVLLFAVAMLGKFNDVRNRTLMGSRYVAWERTVWTDSDRSKNLPGNPATTEGWSSTYGAAALVAGKTDAELKGEVMQRILAGDDSPVSGADRRQTGLAAMQPAMWHDQGGNALLASAADVAAGTRAAANPASSQAGSALARWSAGNQYTAHLNLPTQTLQSGVVSIAIAKNSDTLKRLWPQNNALPAFSGLTFSDTNVLMTNTWVPDGSSSNKALFSQAVAAANVALVPSAGYMSLQKYAPEISSLQFGRVQQDVVPAGRLKQ</sequence>
<comment type="caution">
    <text evidence="2">The sequence shown here is derived from an EMBL/GenBank/DDBJ whole genome shotgun (WGS) entry which is preliminary data.</text>
</comment>
<reference evidence="2 3" key="1">
    <citation type="submission" date="2020-07" db="EMBL/GenBank/DDBJ databases">
        <title>Exploring microbial biodiversity for novel pathways involved in the catabolism of aromatic compounds derived from lignin.</title>
        <authorList>
            <person name="Elkins J."/>
        </authorList>
    </citation>
    <scope>NUCLEOTIDE SEQUENCE [LARGE SCALE GENOMIC DNA]</scope>
    <source>
        <strain evidence="2 3">H2C3B</strain>
    </source>
</reference>
<dbReference type="RefSeq" id="WP_179710983.1">
    <property type="nucleotide sequence ID" value="NZ_JACCAU010000001.1"/>
</dbReference>
<keyword evidence="1" id="KW-0812">Transmembrane</keyword>
<gene>
    <name evidence="2" type="ORF">GGD41_002522</name>
</gene>
<evidence type="ECO:0008006" key="4">
    <source>
        <dbReference type="Google" id="ProtNLM"/>
    </source>
</evidence>
<evidence type="ECO:0000256" key="1">
    <source>
        <dbReference type="SAM" id="Phobius"/>
    </source>
</evidence>
<keyword evidence="1" id="KW-1133">Transmembrane helix</keyword>
<dbReference type="Proteomes" id="UP000572540">
    <property type="component" value="Unassembled WGS sequence"/>
</dbReference>